<reference evidence="5 6" key="1">
    <citation type="submission" date="2019-02" db="EMBL/GenBank/DDBJ databases">
        <title>Complete Genome Sequence and Methylome Analysis of free living Spirochaetas.</title>
        <authorList>
            <person name="Fomenkov A."/>
            <person name="Dubinina G."/>
            <person name="Leshcheva N."/>
            <person name="Mikheeva N."/>
            <person name="Grabovich M."/>
            <person name="Vincze T."/>
            <person name="Roberts R.J."/>
        </authorList>
    </citation>
    <scope>NUCLEOTIDE SEQUENCE [LARGE SCALE GENOMIC DNA]</scope>
    <source>
        <strain evidence="5 6">K2</strain>
    </source>
</reference>
<dbReference type="PANTHER" id="PTHR23132:SF23">
    <property type="entry name" value="D-ALANINE--D-ALANINE LIGASE B"/>
    <property type="match status" value="1"/>
</dbReference>
<feature type="domain" description="ATP-grasp" evidence="4">
    <location>
        <begin position="109"/>
        <end position="317"/>
    </location>
</feature>
<dbReference type="PROSITE" id="PS50975">
    <property type="entry name" value="ATP_GRASP"/>
    <property type="match status" value="1"/>
</dbReference>
<dbReference type="GO" id="GO:0046872">
    <property type="term" value="F:metal ion binding"/>
    <property type="evidence" value="ECO:0007669"/>
    <property type="project" value="InterPro"/>
</dbReference>
<dbReference type="Gene3D" id="3.30.470.20">
    <property type="entry name" value="ATP-grasp fold, B domain"/>
    <property type="match status" value="1"/>
</dbReference>
<dbReference type="GO" id="GO:0005524">
    <property type="term" value="F:ATP binding"/>
    <property type="evidence" value="ECO:0007669"/>
    <property type="project" value="UniProtKB-UniRule"/>
</dbReference>
<organism evidence="5 6">
    <name type="scientific">Oceanispirochaeta crateris</name>
    <dbReference type="NCBI Taxonomy" id="2518645"/>
    <lineage>
        <taxon>Bacteria</taxon>
        <taxon>Pseudomonadati</taxon>
        <taxon>Spirochaetota</taxon>
        <taxon>Spirochaetia</taxon>
        <taxon>Spirochaetales</taxon>
        <taxon>Spirochaetaceae</taxon>
        <taxon>Oceanispirochaeta</taxon>
    </lineage>
</organism>
<dbReference type="EMBL" id="CP036150">
    <property type="protein sequence ID" value="QEN08335.1"/>
    <property type="molecule type" value="Genomic_DNA"/>
</dbReference>
<name>A0A5C1QJK8_9SPIO</name>
<evidence type="ECO:0000256" key="3">
    <source>
        <dbReference type="PROSITE-ProRule" id="PRU00409"/>
    </source>
</evidence>
<dbReference type="PANTHER" id="PTHR23132">
    <property type="entry name" value="D-ALANINE--D-ALANINE LIGASE"/>
    <property type="match status" value="1"/>
</dbReference>
<dbReference type="Proteomes" id="UP000324209">
    <property type="component" value="Chromosome"/>
</dbReference>
<keyword evidence="6" id="KW-1185">Reference proteome</keyword>
<keyword evidence="3" id="KW-0067">ATP-binding</keyword>
<dbReference type="InterPro" id="IPR011761">
    <property type="entry name" value="ATP-grasp"/>
</dbReference>
<evidence type="ECO:0000313" key="6">
    <source>
        <dbReference type="Proteomes" id="UP000324209"/>
    </source>
</evidence>
<keyword evidence="2" id="KW-0436">Ligase</keyword>
<sequence>MIKVVILHNQIENHSIDELDVLAQQDLVMKACINLGYETTTMTIGDDLKNDLIRVKSSAPDIVFNLTEATWGYGELIYMAPAVLNAFKISYTGVPLDALFITTNKVLAKELMLREGLPTAPFFKINETSLLDPLKKYIVKPIWEEASVGIKEDLIFTPSETEKMMKIQSLSDSHFFIEEFIDGREINISMLAGSDGPEILPPAEIIFSDYFKDKPKIVGYKAKWDEDSEEYKQTNRKFGTLEDDPTIKASLNEICMKCWKVFNLHGYIRIDVRLDNGGDPYILEINGNPCISPDSGFMAAADRACYSRETVVERILKDAN</sequence>
<evidence type="ECO:0000259" key="4">
    <source>
        <dbReference type="PROSITE" id="PS50975"/>
    </source>
</evidence>
<dbReference type="OrthoDB" id="9813261at2"/>
<dbReference type="AlphaFoldDB" id="A0A5C1QJK8"/>
<dbReference type="KEGG" id="ock:EXM22_10165"/>
<evidence type="ECO:0000313" key="5">
    <source>
        <dbReference type="EMBL" id="QEN08335.1"/>
    </source>
</evidence>
<gene>
    <name evidence="5" type="ORF">EXM22_10165</name>
</gene>
<protein>
    <submittedName>
        <fullName evidence="5">ATP-grasp domain-containing protein</fullName>
    </submittedName>
</protein>
<dbReference type="GO" id="GO:0008716">
    <property type="term" value="F:D-alanine-D-alanine ligase activity"/>
    <property type="evidence" value="ECO:0007669"/>
    <property type="project" value="InterPro"/>
</dbReference>
<evidence type="ECO:0000256" key="1">
    <source>
        <dbReference type="ARBA" id="ARBA00010871"/>
    </source>
</evidence>
<keyword evidence="3" id="KW-0547">Nucleotide-binding</keyword>
<accession>A0A5C1QJK8</accession>
<dbReference type="RefSeq" id="WP_149486415.1">
    <property type="nucleotide sequence ID" value="NZ_CP036150.1"/>
</dbReference>
<proteinExistence type="inferred from homology"/>
<dbReference type="InterPro" id="IPR011095">
    <property type="entry name" value="Dala_Dala_lig_C"/>
</dbReference>
<dbReference type="Pfam" id="PF07478">
    <property type="entry name" value="Dala_Dala_lig_C"/>
    <property type="match status" value="1"/>
</dbReference>
<comment type="similarity">
    <text evidence="1">Belongs to the D-alanine--D-alanine ligase family.</text>
</comment>
<evidence type="ECO:0000256" key="2">
    <source>
        <dbReference type="ARBA" id="ARBA00022598"/>
    </source>
</evidence>
<dbReference type="SUPFAM" id="SSF56059">
    <property type="entry name" value="Glutathione synthetase ATP-binding domain-like"/>
    <property type="match status" value="1"/>
</dbReference>